<dbReference type="OrthoDB" id="274752at2759"/>
<dbReference type="Pfam" id="PF10775">
    <property type="entry name" value="ATP_sub_h"/>
    <property type="match status" value="1"/>
</dbReference>
<dbReference type="InterPro" id="IPR019711">
    <property type="entry name" value="ATP_synth_F0_suH"/>
</dbReference>
<dbReference type="Proteomes" id="UP000053477">
    <property type="component" value="Unassembled WGS sequence"/>
</dbReference>
<keyword evidence="2" id="KW-1185">Reference proteome</keyword>
<dbReference type="AlphaFoldDB" id="A0A0H2RYF8"/>
<gene>
    <name evidence="1" type="ORF">SCHPADRAFT_822939</name>
</gene>
<evidence type="ECO:0000313" key="1">
    <source>
        <dbReference type="EMBL" id="KLO16662.1"/>
    </source>
</evidence>
<evidence type="ECO:0000313" key="2">
    <source>
        <dbReference type="Proteomes" id="UP000053477"/>
    </source>
</evidence>
<accession>A0A0H2RYF8</accession>
<proteinExistence type="predicted"/>
<dbReference type="InParanoid" id="A0A0H2RYF8"/>
<reference evidence="1 2" key="1">
    <citation type="submission" date="2015-04" db="EMBL/GenBank/DDBJ databases">
        <title>Complete genome sequence of Schizopora paradoxa KUC8140, a cosmopolitan wood degrader in East Asia.</title>
        <authorList>
            <consortium name="DOE Joint Genome Institute"/>
            <person name="Min B."/>
            <person name="Park H."/>
            <person name="Jang Y."/>
            <person name="Kim J.-J."/>
            <person name="Kim K.H."/>
            <person name="Pangilinan J."/>
            <person name="Lipzen A."/>
            <person name="Riley R."/>
            <person name="Grigoriev I.V."/>
            <person name="Spatafora J.W."/>
            <person name="Choi I.-G."/>
        </authorList>
    </citation>
    <scope>NUCLEOTIDE SEQUENCE [LARGE SCALE GENOMIC DNA]</scope>
    <source>
        <strain evidence="1 2">KUC8140</strain>
    </source>
</reference>
<sequence length="137" mass="14440">MLNRRELANGRRGHSPPLGLLAKVLSFIGKICVLAGTELELLADIVQDLYVSELRAYKAPPPVKDAHVGVVKAFTAPSTPSAPAAPTDLASELSAYDAAEPSTVEATVNLAEDDSGAGAQEFLAFLEKDLPKPEAHH</sequence>
<dbReference type="PANTHER" id="PTHR28207">
    <property type="entry name" value="ATP SYNTHASE SUBUNIT H, MITOCHONDRIAL"/>
    <property type="match status" value="1"/>
</dbReference>
<dbReference type="EMBL" id="KQ085913">
    <property type="protein sequence ID" value="KLO16662.1"/>
    <property type="molecule type" value="Genomic_DNA"/>
</dbReference>
<dbReference type="PANTHER" id="PTHR28207:SF1">
    <property type="entry name" value="ATP SYNTHASE SUBUNIT H, MITOCHONDRIAL"/>
    <property type="match status" value="1"/>
</dbReference>
<protein>
    <submittedName>
        <fullName evidence="1">Uncharacterized protein</fullName>
    </submittedName>
</protein>
<organism evidence="1 2">
    <name type="scientific">Schizopora paradoxa</name>
    <dbReference type="NCBI Taxonomy" id="27342"/>
    <lineage>
        <taxon>Eukaryota</taxon>
        <taxon>Fungi</taxon>
        <taxon>Dikarya</taxon>
        <taxon>Basidiomycota</taxon>
        <taxon>Agaricomycotina</taxon>
        <taxon>Agaricomycetes</taxon>
        <taxon>Hymenochaetales</taxon>
        <taxon>Schizoporaceae</taxon>
        <taxon>Schizopora</taxon>
    </lineage>
</organism>
<dbReference type="GO" id="GO:0046933">
    <property type="term" value="F:proton-transporting ATP synthase activity, rotational mechanism"/>
    <property type="evidence" value="ECO:0007669"/>
    <property type="project" value="TreeGrafter"/>
</dbReference>
<name>A0A0H2RYF8_9AGAM</name>
<dbReference type="STRING" id="27342.A0A0H2RYF8"/>